<evidence type="ECO:0000313" key="2">
    <source>
        <dbReference type="Proteomes" id="UP001281761"/>
    </source>
</evidence>
<reference evidence="1 2" key="1">
    <citation type="journal article" date="2022" name="bioRxiv">
        <title>Genomics of Preaxostyla Flagellates Illuminates Evolutionary Transitions and the Path Towards Mitochondrial Loss.</title>
        <authorList>
            <person name="Novak L.V.F."/>
            <person name="Treitli S.C."/>
            <person name="Pyrih J."/>
            <person name="Halakuc P."/>
            <person name="Pipaliya S.V."/>
            <person name="Vacek V."/>
            <person name="Brzon O."/>
            <person name="Soukal P."/>
            <person name="Eme L."/>
            <person name="Dacks J.B."/>
            <person name="Karnkowska A."/>
            <person name="Elias M."/>
            <person name="Hampl V."/>
        </authorList>
    </citation>
    <scope>NUCLEOTIDE SEQUENCE [LARGE SCALE GENOMIC DNA]</scope>
    <source>
        <strain evidence="1">NAU3</strain>
        <tissue evidence="1">Gut</tissue>
    </source>
</reference>
<evidence type="ECO:0000313" key="1">
    <source>
        <dbReference type="EMBL" id="KAK2956190.1"/>
    </source>
</evidence>
<organism evidence="1 2">
    <name type="scientific">Blattamonas nauphoetae</name>
    <dbReference type="NCBI Taxonomy" id="2049346"/>
    <lineage>
        <taxon>Eukaryota</taxon>
        <taxon>Metamonada</taxon>
        <taxon>Preaxostyla</taxon>
        <taxon>Oxymonadida</taxon>
        <taxon>Blattamonas</taxon>
    </lineage>
</organism>
<protein>
    <submittedName>
        <fullName evidence="1">Uncharacterized protein</fullName>
    </submittedName>
</protein>
<gene>
    <name evidence="1" type="ORF">BLNAU_8754</name>
</gene>
<dbReference type="EMBL" id="JARBJD010000058">
    <property type="protein sequence ID" value="KAK2956190.1"/>
    <property type="molecule type" value="Genomic_DNA"/>
</dbReference>
<name>A0ABQ9XXI2_9EUKA</name>
<sequence>MKPPRPFNSLQQIPFSHHITRGINSLSTPIFHNHIFILHNNKFSLVGSSVSNHHNSNFHSHSPILRCHRIFIPILMLLYIKPILNILSYLSSINLSKFSTRHTLFEPSTNLKSQNLKQISQRSLIGSRTLIFSQLQPMHLLWTRMVTQSTTPPKQHSI</sequence>
<dbReference type="Proteomes" id="UP001281761">
    <property type="component" value="Unassembled WGS sequence"/>
</dbReference>
<accession>A0ABQ9XXI2</accession>
<comment type="caution">
    <text evidence="1">The sequence shown here is derived from an EMBL/GenBank/DDBJ whole genome shotgun (WGS) entry which is preliminary data.</text>
</comment>
<proteinExistence type="predicted"/>
<keyword evidence="2" id="KW-1185">Reference proteome</keyword>